<keyword evidence="1" id="KW-0520">NAD</keyword>
<feature type="binding site" evidence="1">
    <location>
        <position position="82"/>
    </location>
    <ligand>
        <name>K(+)</name>
        <dbReference type="ChEBI" id="CHEBI:29103"/>
    </ligand>
</feature>
<reference evidence="4" key="1">
    <citation type="submission" date="2017-04" db="EMBL/GenBank/DDBJ databases">
        <title>Function of individual gut microbiota members based on whole genome sequencing of pure cultures obtained from chicken caecum.</title>
        <authorList>
            <person name="Medvecky M."/>
            <person name="Cejkova D."/>
            <person name="Polansky O."/>
            <person name="Karasova D."/>
            <person name="Kubasova T."/>
            <person name="Cizek A."/>
            <person name="Rychlik I."/>
        </authorList>
    </citation>
    <scope>NUCLEOTIDE SEQUENCE [LARGE SCALE GENOMIC DNA]</scope>
    <source>
        <strain evidence="4">An180</strain>
    </source>
</reference>
<sequence length="232" mass="24904">MSTLALFSRVRYTKPNRNDVIRSIGAMTVTAAEMKEIERKAAEGGLSYEQMMENAGRAVADFVQEKQPVLRTAAIFVGKGNNGGDGLVAARYLRERGVRAAVILVEGEPKSEQARANFAKLDEKTPIWPIEELQMDQINWIFDADAAIDAVYGTGFHGELSDVARAATTMLCRSFGMVFAIDLPSGVNADTGELAVGAAMADHTIALHAEKPAHSLAKANCGLTHVADIGIK</sequence>
<keyword evidence="1" id="KW-0413">Isomerase</keyword>
<dbReference type="HAMAP" id="MF_01966">
    <property type="entry name" value="NADHX_epimerase"/>
    <property type="match status" value="1"/>
</dbReference>
<keyword evidence="1" id="KW-0479">Metal-binding</keyword>
<dbReference type="GO" id="GO:0052856">
    <property type="term" value="F:NAD(P)HX epimerase activity"/>
    <property type="evidence" value="ECO:0007669"/>
    <property type="project" value="UniProtKB-UniRule"/>
</dbReference>
<proteinExistence type="inferred from homology"/>
<comment type="caution">
    <text evidence="1">Lacks conserved residue(s) required for the propagation of feature annotation.</text>
</comment>
<dbReference type="Gene3D" id="3.40.50.10260">
    <property type="entry name" value="YjeF N-terminal domain"/>
    <property type="match status" value="1"/>
</dbReference>
<evidence type="ECO:0000259" key="2">
    <source>
        <dbReference type="PROSITE" id="PS51385"/>
    </source>
</evidence>
<dbReference type="InterPro" id="IPR004443">
    <property type="entry name" value="YjeF_N_dom"/>
</dbReference>
<comment type="similarity">
    <text evidence="1">Belongs to the NnrE/AIBP family.</text>
</comment>
<feature type="binding site" evidence="1">
    <location>
        <position position="182"/>
    </location>
    <ligand>
        <name>(6S)-NADPHX</name>
        <dbReference type="ChEBI" id="CHEBI:64076"/>
    </ligand>
</feature>
<dbReference type="GO" id="GO:0046872">
    <property type="term" value="F:metal ion binding"/>
    <property type="evidence" value="ECO:0007669"/>
    <property type="project" value="UniProtKB-KW"/>
</dbReference>
<dbReference type="Proteomes" id="UP000195897">
    <property type="component" value="Unassembled WGS sequence"/>
</dbReference>
<dbReference type="SUPFAM" id="SSF64153">
    <property type="entry name" value="YjeF N-terminal domain-like"/>
    <property type="match status" value="1"/>
</dbReference>
<dbReference type="Pfam" id="PF03853">
    <property type="entry name" value="YjeF_N"/>
    <property type="match status" value="1"/>
</dbReference>
<evidence type="ECO:0000256" key="1">
    <source>
        <dbReference type="HAMAP-Rule" id="MF_01966"/>
    </source>
</evidence>
<gene>
    <name evidence="1" type="primary">nnrE</name>
    <name evidence="3" type="ORF">B5F17_11925</name>
</gene>
<keyword evidence="1" id="KW-0547">Nucleotide-binding</keyword>
<feature type="binding site" evidence="1">
    <location>
        <begin position="81"/>
        <end position="85"/>
    </location>
    <ligand>
        <name>(6S)-NADPHX</name>
        <dbReference type="ChEBI" id="CHEBI:64076"/>
    </ligand>
</feature>
<keyword evidence="1" id="KW-0521">NADP</keyword>
<evidence type="ECO:0000313" key="4">
    <source>
        <dbReference type="Proteomes" id="UP000195897"/>
    </source>
</evidence>
<accession>A0A1Y4L4I5</accession>
<feature type="binding site" evidence="1">
    <location>
        <position position="149"/>
    </location>
    <ligand>
        <name>K(+)</name>
        <dbReference type="ChEBI" id="CHEBI:29103"/>
    </ligand>
</feature>
<dbReference type="EMBL" id="NFKK01000018">
    <property type="protein sequence ID" value="OUP51687.1"/>
    <property type="molecule type" value="Genomic_DNA"/>
</dbReference>
<feature type="domain" description="YjeF N-terminal" evidence="2">
    <location>
        <begin position="34"/>
        <end position="232"/>
    </location>
</feature>
<organism evidence="3 4">
    <name type="scientific">Butyricicoccus pullicaecorum</name>
    <dbReference type="NCBI Taxonomy" id="501571"/>
    <lineage>
        <taxon>Bacteria</taxon>
        <taxon>Bacillati</taxon>
        <taxon>Bacillota</taxon>
        <taxon>Clostridia</taxon>
        <taxon>Eubacteriales</taxon>
        <taxon>Butyricicoccaceae</taxon>
        <taxon>Butyricicoccus</taxon>
    </lineage>
</organism>
<evidence type="ECO:0000313" key="3">
    <source>
        <dbReference type="EMBL" id="OUP51687.1"/>
    </source>
</evidence>
<comment type="catalytic activity">
    <reaction evidence="1">
        <text>(6R)-NADPHX = (6S)-NADPHX</text>
        <dbReference type="Rhea" id="RHEA:32227"/>
        <dbReference type="ChEBI" id="CHEBI:64076"/>
        <dbReference type="ChEBI" id="CHEBI:64077"/>
        <dbReference type="EC" id="5.1.99.6"/>
    </reaction>
</comment>
<dbReference type="AlphaFoldDB" id="A0A1Y4L4I5"/>
<comment type="caution">
    <text evidence="3">The sequence shown here is derived from an EMBL/GenBank/DDBJ whole genome shotgun (WGS) entry which is preliminary data.</text>
</comment>
<comment type="function">
    <text evidence="1">Catalyzes the epimerization of the S- and R-forms of NAD(P)HX, a damaged form of NAD(P)H that is a result of enzymatic or heat-dependent hydration. This is a prerequisite for the S-specific NAD(P)H-hydrate dehydratase to allow the repair of both epimers of NAD(P)HX.</text>
</comment>
<feature type="binding site" evidence="1">
    <location>
        <position position="185"/>
    </location>
    <ligand>
        <name>K(+)</name>
        <dbReference type="ChEBI" id="CHEBI:29103"/>
    </ligand>
</feature>
<protein>
    <recommendedName>
        <fullName evidence="1">NAD(P)H-hydrate epimerase</fullName>
        <ecNumber evidence="1">5.1.99.6</ecNumber>
    </recommendedName>
    <alternativeName>
        <fullName evidence="1">NAD(P)HX epimerase</fullName>
    </alternativeName>
</protein>
<keyword evidence="1" id="KW-0630">Potassium</keyword>
<dbReference type="PROSITE" id="PS51385">
    <property type="entry name" value="YJEF_N"/>
    <property type="match status" value="1"/>
</dbReference>
<comment type="cofactor">
    <cofactor evidence="1">
        <name>K(+)</name>
        <dbReference type="ChEBI" id="CHEBI:29103"/>
    </cofactor>
    <text evidence="1">Binds 1 potassium ion per subunit.</text>
</comment>
<name>A0A1Y4L4I5_9FIRM</name>
<dbReference type="InterPro" id="IPR036652">
    <property type="entry name" value="YjeF_N_dom_sf"/>
</dbReference>
<comment type="catalytic activity">
    <reaction evidence="1">
        <text>(6R)-NADHX = (6S)-NADHX</text>
        <dbReference type="Rhea" id="RHEA:32215"/>
        <dbReference type="ChEBI" id="CHEBI:64074"/>
        <dbReference type="ChEBI" id="CHEBI:64075"/>
        <dbReference type="EC" id="5.1.99.6"/>
    </reaction>
</comment>
<dbReference type="NCBIfam" id="TIGR00197">
    <property type="entry name" value="yjeF_nterm"/>
    <property type="match status" value="1"/>
</dbReference>
<dbReference type="EC" id="5.1.99.6" evidence="1"/>
<dbReference type="GO" id="GO:0000166">
    <property type="term" value="F:nucleotide binding"/>
    <property type="evidence" value="ECO:0007669"/>
    <property type="project" value="UniProtKB-KW"/>
</dbReference>